<dbReference type="Gene3D" id="1.20.120.330">
    <property type="entry name" value="Nucleotidyltransferases domain 2"/>
    <property type="match status" value="1"/>
</dbReference>
<protein>
    <submittedName>
        <fullName evidence="2">HEPN domain-containing protein</fullName>
    </submittedName>
</protein>
<dbReference type="RefSeq" id="WP_172124132.1">
    <property type="nucleotide sequence ID" value="NZ_CP042652.1"/>
</dbReference>
<evidence type="ECO:0000313" key="3">
    <source>
        <dbReference type="Proteomes" id="UP000503483"/>
    </source>
</evidence>
<reference evidence="2 3" key="1">
    <citation type="submission" date="2019-08" db="EMBL/GenBank/DDBJ databases">
        <title>Complete genome sequence of Arcobacter acticola.</title>
        <authorList>
            <person name="Miller W."/>
        </authorList>
    </citation>
    <scope>NUCLEOTIDE SEQUENCE [LARGE SCALE GENOMIC DNA]</scope>
    <source>
        <strain evidence="2 3">KCTC 52212</strain>
    </source>
</reference>
<sequence>MKDETKLWLDYAKENLLSAQILLESSLYNTVLQNTQQSIEKDLKALFIEKGIKLQKTHSISSLVETLKQNNIIIDISEDDMDLIDSIYLSSKYPFGSVLPDFEPDNSICETCINIAINIKEDVKTYL</sequence>
<name>A0A6M8ESP5_9BACT</name>
<evidence type="ECO:0000313" key="2">
    <source>
        <dbReference type="EMBL" id="QKE27427.1"/>
    </source>
</evidence>
<dbReference type="AlphaFoldDB" id="A0A6M8ESP5"/>
<gene>
    <name evidence="2" type="ORF">AACT_0196</name>
</gene>
<dbReference type="Pfam" id="PF05168">
    <property type="entry name" value="HEPN"/>
    <property type="match status" value="1"/>
</dbReference>
<dbReference type="SUPFAM" id="SSF81593">
    <property type="entry name" value="Nucleotidyltransferase substrate binding subunit/domain"/>
    <property type="match status" value="1"/>
</dbReference>
<dbReference type="EMBL" id="CP042652">
    <property type="protein sequence ID" value="QKE27427.1"/>
    <property type="molecule type" value="Genomic_DNA"/>
</dbReference>
<dbReference type="SMART" id="SM00748">
    <property type="entry name" value="HEPN"/>
    <property type="match status" value="1"/>
</dbReference>
<dbReference type="KEGG" id="paco:AACT_0196"/>
<dbReference type="PROSITE" id="PS50910">
    <property type="entry name" value="HEPN"/>
    <property type="match status" value="1"/>
</dbReference>
<dbReference type="InterPro" id="IPR007842">
    <property type="entry name" value="HEPN_dom"/>
</dbReference>
<evidence type="ECO:0000259" key="1">
    <source>
        <dbReference type="PROSITE" id="PS50910"/>
    </source>
</evidence>
<feature type="domain" description="HEPN" evidence="1">
    <location>
        <begin position="9"/>
        <end position="119"/>
    </location>
</feature>
<keyword evidence="3" id="KW-1185">Reference proteome</keyword>
<dbReference type="Proteomes" id="UP000503483">
    <property type="component" value="Chromosome"/>
</dbReference>
<accession>A0A6M8ESP5</accession>
<proteinExistence type="predicted"/>
<organism evidence="2 3">
    <name type="scientific">Arcobacter acticola</name>
    <dbReference type="NCBI Taxonomy" id="1849015"/>
    <lineage>
        <taxon>Bacteria</taxon>
        <taxon>Pseudomonadati</taxon>
        <taxon>Campylobacterota</taxon>
        <taxon>Epsilonproteobacteria</taxon>
        <taxon>Campylobacterales</taxon>
        <taxon>Arcobacteraceae</taxon>
        <taxon>Arcobacter</taxon>
    </lineage>
</organism>